<proteinExistence type="predicted"/>
<reference evidence="2" key="1">
    <citation type="submission" date="2014-09" db="EMBL/GenBank/DDBJ databases">
        <authorList>
            <person name="Magalhaes I.L.F."/>
            <person name="Oliveira U."/>
            <person name="Santos F.R."/>
            <person name="Vidigal T.H.D.A."/>
            <person name="Brescovit A.D."/>
            <person name="Santos A.J."/>
        </authorList>
    </citation>
    <scope>NUCLEOTIDE SEQUENCE</scope>
    <source>
        <tissue evidence="2">Shoot tissue taken approximately 20 cm above the soil surface</tissue>
    </source>
</reference>
<dbReference type="EMBL" id="GBRH01237230">
    <property type="protein sequence ID" value="JAD60665.1"/>
    <property type="molecule type" value="Transcribed_RNA"/>
</dbReference>
<reference evidence="2" key="2">
    <citation type="journal article" date="2015" name="Data Brief">
        <title>Shoot transcriptome of the giant reed, Arundo donax.</title>
        <authorList>
            <person name="Barrero R.A."/>
            <person name="Guerrero F.D."/>
            <person name="Moolhuijzen P."/>
            <person name="Goolsby J.A."/>
            <person name="Tidwell J."/>
            <person name="Bellgard S.E."/>
            <person name="Bellgard M.I."/>
        </authorList>
    </citation>
    <scope>NUCLEOTIDE SEQUENCE</scope>
    <source>
        <tissue evidence="2">Shoot tissue taken approximately 20 cm above the soil surface</tissue>
    </source>
</reference>
<name>A0A0A9BHI6_ARUDO</name>
<accession>A0A0A9BHI6</accession>
<feature type="region of interest" description="Disordered" evidence="1">
    <location>
        <begin position="37"/>
        <end position="59"/>
    </location>
</feature>
<feature type="compositionally biased region" description="Low complexity" evidence="1">
    <location>
        <begin position="1"/>
        <end position="12"/>
    </location>
</feature>
<evidence type="ECO:0000256" key="1">
    <source>
        <dbReference type="SAM" id="MobiDB-lite"/>
    </source>
</evidence>
<sequence length="59" mass="6420">MQGPQAGQQAGPRHQRHHWSGHLCPRVRPWHVSSCSPCARAGTGARTRRTPCSAPRAPS</sequence>
<feature type="region of interest" description="Disordered" evidence="1">
    <location>
        <begin position="1"/>
        <end position="20"/>
    </location>
</feature>
<organism evidence="2">
    <name type="scientific">Arundo donax</name>
    <name type="common">Giant reed</name>
    <name type="synonym">Donax arundinaceus</name>
    <dbReference type="NCBI Taxonomy" id="35708"/>
    <lineage>
        <taxon>Eukaryota</taxon>
        <taxon>Viridiplantae</taxon>
        <taxon>Streptophyta</taxon>
        <taxon>Embryophyta</taxon>
        <taxon>Tracheophyta</taxon>
        <taxon>Spermatophyta</taxon>
        <taxon>Magnoliopsida</taxon>
        <taxon>Liliopsida</taxon>
        <taxon>Poales</taxon>
        <taxon>Poaceae</taxon>
        <taxon>PACMAD clade</taxon>
        <taxon>Arundinoideae</taxon>
        <taxon>Arundineae</taxon>
        <taxon>Arundo</taxon>
    </lineage>
</organism>
<protein>
    <submittedName>
        <fullName evidence="2">Uncharacterized protein</fullName>
    </submittedName>
</protein>
<evidence type="ECO:0000313" key="2">
    <source>
        <dbReference type="EMBL" id="JAD60665.1"/>
    </source>
</evidence>
<dbReference type="AlphaFoldDB" id="A0A0A9BHI6"/>